<reference evidence="2" key="1">
    <citation type="submission" date="2021-03" db="EMBL/GenBank/DDBJ databases">
        <title>Draft genome sequence of rust myrtle Austropuccinia psidii MF-1, a brazilian biotype.</title>
        <authorList>
            <person name="Quecine M.C."/>
            <person name="Pachon D.M.R."/>
            <person name="Bonatelli M.L."/>
            <person name="Correr F.H."/>
            <person name="Franceschini L.M."/>
            <person name="Leite T.F."/>
            <person name="Margarido G.R.A."/>
            <person name="Almeida C.A."/>
            <person name="Ferrarezi J.A."/>
            <person name="Labate C.A."/>
        </authorList>
    </citation>
    <scope>NUCLEOTIDE SEQUENCE</scope>
    <source>
        <strain evidence="2">MF-1</strain>
    </source>
</reference>
<organism evidence="2 3">
    <name type="scientific">Austropuccinia psidii MF-1</name>
    <dbReference type="NCBI Taxonomy" id="1389203"/>
    <lineage>
        <taxon>Eukaryota</taxon>
        <taxon>Fungi</taxon>
        <taxon>Dikarya</taxon>
        <taxon>Basidiomycota</taxon>
        <taxon>Pucciniomycotina</taxon>
        <taxon>Pucciniomycetes</taxon>
        <taxon>Pucciniales</taxon>
        <taxon>Sphaerophragmiaceae</taxon>
        <taxon>Austropuccinia</taxon>
    </lineage>
</organism>
<name>A0A9Q3BRU3_9BASI</name>
<feature type="region of interest" description="Disordered" evidence="1">
    <location>
        <begin position="60"/>
        <end position="114"/>
    </location>
</feature>
<feature type="region of interest" description="Disordered" evidence="1">
    <location>
        <begin position="302"/>
        <end position="336"/>
    </location>
</feature>
<feature type="compositionally biased region" description="Acidic residues" evidence="1">
    <location>
        <begin position="70"/>
        <end position="87"/>
    </location>
</feature>
<dbReference type="AlphaFoldDB" id="A0A9Q3BRU3"/>
<evidence type="ECO:0000313" key="2">
    <source>
        <dbReference type="EMBL" id="MBW0469757.1"/>
    </source>
</evidence>
<evidence type="ECO:0000256" key="1">
    <source>
        <dbReference type="SAM" id="MobiDB-lite"/>
    </source>
</evidence>
<sequence>MFISEIIPIQHSPPEIQTRSQATAQAVLTPTARAPLEGTQEVPHLRALYGRRSTIQEGRLSRTTFKVPGEDGEEEEDNSVEEEESDSIEGVPAPVGASQGTGRPTIDQSNQPVSHQSEPSLFAIMQQMTQNMASLQAATSSDSSRSPSFKTSSMRAPECFDRTQPVKARSFIQSCQLIFNNNLANFSQDRKKVLYATSSLIGRTEKCIYPYLSNLTNQDPNYFINSCKLFEYQIFTLFKIQIILSILVDYLNTKSSPYLETQIKMEAWGERALILHFRKGLPSTIDSLQDLMDVTLELDTSYHERQKEKSNHQEKKPESSKSNASQLQNSSSSSQK</sequence>
<dbReference type="EMBL" id="AVOT02002267">
    <property type="protein sequence ID" value="MBW0469757.1"/>
    <property type="molecule type" value="Genomic_DNA"/>
</dbReference>
<gene>
    <name evidence="2" type="ORF">O181_009472</name>
</gene>
<keyword evidence="3" id="KW-1185">Reference proteome</keyword>
<accession>A0A9Q3BRU3</accession>
<feature type="compositionally biased region" description="Low complexity" evidence="1">
    <location>
        <begin position="140"/>
        <end position="153"/>
    </location>
</feature>
<feature type="compositionally biased region" description="Polar residues" evidence="1">
    <location>
        <begin position="98"/>
        <end position="114"/>
    </location>
</feature>
<protein>
    <submittedName>
        <fullName evidence="2">Uncharacterized protein</fullName>
    </submittedName>
</protein>
<feature type="region of interest" description="Disordered" evidence="1">
    <location>
        <begin position="133"/>
        <end position="155"/>
    </location>
</feature>
<feature type="compositionally biased region" description="Basic and acidic residues" evidence="1">
    <location>
        <begin position="302"/>
        <end position="319"/>
    </location>
</feature>
<evidence type="ECO:0000313" key="3">
    <source>
        <dbReference type="Proteomes" id="UP000765509"/>
    </source>
</evidence>
<dbReference type="OrthoDB" id="2447685at2759"/>
<dbReference type="Proteomes" id="UP000765509">
    <property type="component" value="Unassembled WGS sequence"/>
</dbReference>
<comment type="caution">
    <text evidence="2">The sequence shown here is derived from an EMBL/GenBank/DDBJ whole genome shotgun (WGS) entry which is preliminary data.</text>
</comment>
<proteinExistence type="predicted"/>
<feature type="compositionally biased region" description="Low complexity" evidence="1">
    <location>
        <begin position="320"/>
        <end position="336"/>
    </location>
</feature>